<accession>A0ABT0RJN9</accession>
<proteinExistence type="predicted"/>
<sequence length="71" mass="7955">MKPTEQLVSAIRELRFAIDRVSEQELREDESPAARAALTTQLQALHADVERLLEQVGAISEAEAFERDFAS</sequence>
<dbReference type="Proteomes" id="UP001165363">
    <property type="component" value="Unassembled WGS sequence"/>
</dbReference>
<reference evidence="1" key="1">
    <citation type="submission" date="2022-05" db="EMBL/GenBank/DDBJ databases">
        <authorList>
            <person name="Jo J.-H."/>
            <person name="Im W.-T."/>
        </authorList>
    </citation>
    <scope>NUCLEOTIDE SEQUENCE</scope>
    <source>
        <strain evidence="1">SE158</strain>
    </source>
</reference>
<keyword evidence="2" id="KW-1185">Reference proteome</keyword>
<dbReference type="RefSeq" id="WP_249846706.1">
    <property type="nucleotide sequence ID" value="NZ_JAMGBD010000001.1"/>
</dbReference>
<evidence type="ECO:0000313" key="1">
    <source>
        <dbReference type="EMBL" id="MCL6682755.1"/>
    </source>
</evidence>
<evidence type="ECO:0000313" key="2">
    <source>
        <dbReference type="Proteomes" id="UP001165363"/>
    </source>
</evidence>
<protein>
    <submittedName>
        <fullName evidence="1">Uncharacterized protein</fullName>
    </submittedName>
</protein>
<name>A0ABT0RJN9_9SPHN</name>
<gene>
    <name evidence="1" type="ORF">LZ536_02420</name>
</gene>
<dbReference type="EMBL" id="JAMGBD010000001">
    <property type="protein sequence ID" value="MCL6682755.1"/>
    <property type="molecule type" value="Genomic_DNA"/>
</dbReference>
<comment type="caution">
    <text evidence="1">The sequence shown here is derived from an EMBL/GenBank/DDBJ whole genome shotgun (WGS) entry which is preliminary data.</text>
</comment>
<organism evidence="1 2">
    <name type="scientific">Sphingomonas alba</name>
    <dbReference type="NCBI Taxonomy" id="2908208"/>
    <lineage>
        <taxon>Bacteria</taxon>
        <taxon>Pseudomonadati</taxon>
        <taxon>Pseudomonadota</taxon>
        <taxon>Alphaproteobacteria</taxon>
        <taxon>Sphingomonadales</taxon>
        <taxon>Sphingomonadaceae</taxon>
        <taxon>Sphingomonas</taxon>
    </lineage>
</organism>